<sequence>MRTSSRSDRLNGGTVAHAALISCAACFVMGCGPTERVRQAVGGIIRVNDGAELATVSGQIRFFPTDGNAGPAVSTSVVDGRYQFSVANGPPPGTYRVQFLTTNEPATTAEPADTPQSKGDLLTRPSAPPIVGSSTAMGTATTYETRLEISDIQASDLDIAFSSEMRKG</sequence>
<proteinExistence type="predicted"/>
<feature type="region of interest" description="Disordered" evidence="1">
    <location>
        <begin position="106"/>
        <end position="137"/>
    </location>
</feature>
<keyword evidence="3" id="KW-1185">Reference proteome</keyword>
<dbReference type="Proteomes" id="UP000318288">
    <property type="component" value="Unassembled WGS sequence"/>
</dbReference>
<protein>
    <recommendedName>
        <fullName evidence="4">Carboxypeptidase regulatory-like domain-containing protein</fullName>
    </recommendedName>
</protein>
<dbReference type="EMBL" id="SJPW01000006">
    <property type="protein sequence ID" value="TWU48809.1"/>
    <property type="molecule type" value="Genomic_DNA"/>
</dbReference>
<dbReference type="PROSITE" id="PS51257">
    <property type="entry name" value="PROKAR_LIPOPROTEIN"/>
    <property type="match status" value="1"/>
</dbReference>
<evidence type="ECO:0000313" key="2">
    <source>
        <dbReference type="EMBL" id="TWU48809.1"/>
    </source>
</evidence>
<organism evidence="2 3">
    <name type="scientific">Rubripirellula tenax</name>
    <dbReference type="NCBI Taxonomy" id="2528015"/>
    <lineage>
        <taxon>Bacteria</taxon>
        <taxon>Pseudomonadati</taxon>
        <taxon>Planctomycetota</taxon>
        <taxon>Planctomycetia</taxon>
        <taxon>Pirellulales</taxon>
        <taxon>Pirellulaceae</taxon>
        <taxon>Rubripirellula</taxon>
    </lineage>
</organism>
<evidence type="ECO:0000256" key="1">
    <source>
        <dbReference type="SAM" id="MobiDB-lite"/>
    </source>
</evidence>
<feature type="compositionally biased region" description="Low complexity" evidence="1">
    <location>
        <begin position="106"/>
        <end position="115"/>
    </location>
</feature>
<evidence type="ECO:0000313" key="3">
    <source>
        <dbReference type="Proteomes" id="UP000318288"/>
    </source>
</evidence>
<gene>
    <name evidence="2" type="ORF">Poly51_47130</name>
</gene>
<dbReference type="AlphaFoldDB" id="A0A5C6ENA1"/>
<comment type="caution">
    <text evidence="2">The sequence shown here is derived from an EMBL/GenBank/DDBJ whole genome shotgun (WGS) entry which is preliminary data.</text>
</comment>
<evidence type="ECO:0008006" key="4">
    <source>
        <dbReference type="Google" id="ProtNLM"/>
    </source>
</evidence>
<name>A0A5C6ENA1_9BACT</name>
<accession>A0A5C6ENA1</accession>
<reference evidence="2 3" key="1">
    <citation type="submission" date="2019-02" db="EMBL/GenBank/DDBJ databases">
        <title>Deep-cultivation of Planctomycetes and their phenomic and genomic characterization uncovers novel biology.</title>
        <authorList>
            <person name="Wiegand S."/>
            <person name="Jogler M."/>
            <person name="Boedeker C."/>
            <person name="Pinto D."/>
            <person name="Vollmers J."/>
            <person name="Rivas-Marin E."/>
            <person name="Kohn T."/>
            <person name="Peeters S.H."/>
            <person name="Heuer A."/>
            <person name="Rast P."/>
            <person name="Oberbeckmann S."/>
            <person name="Bunk B."/>
            <person name="Jeske O."/>
            <person name="Meyerdierks A."/>
            <person name="Storesund J.E."/>
            <person name="Kallscheuer N."/>
            <person name="Luecker S."/>
            <person name="Lage O.M."/>
            <person name="Pohl T."/>
            <person name="Merkel B.J."/>
            <person name="Hornburger P."/>
            <person name="Mueller R.-W."/>
            <person name="Bruemmer F."/>
            <person name="Labrenz M."/>
            <person name="Spormann A.M."/>
            <person name="Op Den Camp H."/>
            <person name="Overmann J."/>
            <person name="Amann R."/>
            <person name="Jetten M.S.M."/>
            <person name="Mascher T."/>
            <person name="Medema M.H."/>
            <person name="Devos D.P."/>
            <person name="Kaster A.-K."/>
            <person name="Ovreas L."/>
            <person name="Rohde M."/>
            <person name="Galperin M.Y."/>
            <person name="Jogler C."/>
        </authorList>
    </citation>
    <scope>NUCLEOTIDE SEQUENCE [LARGE SCALE GENOMIC DNA]</scope>
    <source>
        <strain evidence="2 3">Poly51</strain>
    </source>
</reference>